<feature type="transmembrane region" description="Helical" evidence="1">
    <location>
        <begin position="207"/>
        <end position="227"/>
    </location>
</feature>
<name>A0ABQ6CU00_9HYPH</name>
<feature type="transmembrane region" description="Helical" evidence="1">
    <location>
        <begin position="175"/>
        <end position="195"/>
    </location>
</feature>
<dbReference type="Proteomes" id="UP001156882">
    <property type="component" value="Unassembled WGS sequence"/>
</dbReference>
<feature type="transmembrane region" description="Helical" evidence="1">
    <location>
        <begin position="15"/>
        <end position="35"/>
    </location>
</feature>
<accession>A0ABQ6CU00</accession>
<sequence>MPPTQPWIFSARFDLGFILAPALLVTLAALAWPLLGRAPAEIPAGLWLVLVVGVDVSHVYSTLFRTYLDRAELGARPLLYTLTPLLAWLGGSMLYWCGALVFWRVLAYAAVFHFVRQQYGFMMIYGRRERSLPAFCRRLDKAAIYGATLYPLVWWHCHARQFNWFVDGDFLQLDLPLLSRLAGAAYAAILLAYAAKEIWLWRGGHGFNLPHNLLLAGTAASWFIGIILFDNDLVFTATNVIAHGIPYIALIWGYGRNQAQLQGLTRNSFLAPWIARLFSWQAVPFYIGALFLLAFLEEGLWDGFVWREHAGLFGAFQGLPAWSTSDNLIWLAPLLAMPQATHYILDAFIWRMQTRDTNWKRILFLRNPGRP</sequence>
<feature type="transmembrane region" description="Helical" evidence="1">
    <location>
        <begin position="233"/>
        <end position="252"/>
    </location>
</feature>
<evidence type="ECO:0000313" key="3">
    <source>
        <dbReference type="Proteomes" id="UP001156882"/>
    </source>
</evidence>
<keyword evidence="1" id="KW-0472">Membrane</keyword>
<comment type="caution">
    <text evidence="2">The sequence shown here is derived from an EMBL/GenBank/DDBJ whole genome shotgun (WGS) entry which is preliminary data.</text>
</comment>
<evidence type="ECO:0000313" key="2">
    <source>
        <dbReference type="EMBL" id="GLS23600.1"/>
    </source>
</evidence>
<gene>
    <name evidence="2" type="ORF">GCM10007874_66210</name>
</gene>
<proteinExistence type="predicted"/>
<reference evidence="3" key="1">
    <citation type="journal article" date="2019" name="Int. J. Syst. Evol. Microbiol.">
        <title>The Global Catalogue of Microorganisms (GCM) 10K type strain sequencing project: providing services to taxonomists for standard genome sequencing and annotation.</title>
        <authorList>
            <consortium name="The Broad Institute Genomics Platform"/>
            <consortium name="The Broad Institute Genome Sequencing Center for Infectious Disease"/>
            <person name="Wu L."/>
            <person name="Ma J."/>
        </authorList>
    </citation>
    <scope>NUCLEOTIDE SEQUENCE [LARGE SCALE GENOMIC DNA]</scope>
    <source>
        <strain evidence="3">NBRC 101365</strain>
    </source>
</reference>
<keyword evidence="1" id="KW-1133">Transmembrane helix</keyword>
<feature type="transmembrane region" description="Helical" evidence="1">
    <location>
        <begin position="88"/>
        <end position="115"/>
    </location>
</feature>
<keyword evidence="3" id="KW-1185">Reference proteome</keyword>
<feature type="transmembrane region" description="Helical" evidence="1">
    <location>
        <begin position="47"/>
        <end position="68"/>
    </location>
</feature>
<protein>
    <submittedName>
        <fullName evidence="2">Uncharacterized protein</fullName>
    </submittedName>
</protein>
<feature type="transmembrane region" description="Helical" evidence="1">
    <location>
        <begin position="273"/>
        <end position="296"/>
    </location>
</feature>
<evidence type="ECO:0000256" key="1">
    <source>
        <dbReference type="SAM" id="Phobius"/>
    </source>
</evidence>
<dbReference type="RefSeq" id="WP_284316533.1">
    <property type="nucleotide sequence ID" value="NZ_BSPC01000076.1"/>
</dbReference>
<dbReference type="EMBL" id="BSPC01000076">
    <property type="protein sequence ID" value="GLS23600.1"/>
    <property type="molecule type" value="Genomic_DNA"/>
</dbReference>
<organism evidence="2 3">
    <name type="scientific">Labrys miyagiensis</name>
    <dbReference type="NCBI Taxonomy" id="346912"/>
    <lineage>
        <taxon>Bacteria</taxon>
        <taxon>Pseudomonadati</taxon>
        <taxon>Pseudomonadota</taxon>
        <taxon>Alphaproteobacteria</taxon>
        <taxon>Hyphomicrobiales</taxon>
        <taxon>Xanthobacteraceae</taxon>
        <taxon>Labrys</taxon>
    </lineage>
</organism>
<feature type="transmembrane region" description="Helical" evidence="1">
    <location>
        <begin position="328"/>
        <end position="350"/>
    </location>
</feature>
<keyword evidence="1" id="KW-0812">Transmembrane</keyword>